<feature type="domain" description="ABC3 transporter permease C-terminal" evidence="8">
    <location>
        <begin position="679"/>
        <end position="789"/>
    </location>
</feature>
<feature type="transmembrane region" description="Helical" evidence="7">
    <location>
        <begin position="280"/>
        <end position="302"/>
    </location>
</feature>
<keyword evidence="3 7" id="KW-0812">Transmembrane</keyword>
<gene>
    <name evidence="9" type="ORF">ACFOUW_29020</name>
</gene>
<dbReference type="EMBL" id="JBHRZH010000036">
    <property type="protein sequence ID" value="MFC3764912.1"/>
    <property type="molecule type" value="Genomic_DNA"/>
</dbReference>
<dbReference type="InterPro" id="IPR003838">
    <property type="entry name" value="ABC3_permease_C"/>
</dbReference>
<dbReference type="RefSeq" id="WP_205119382.1">
    <property type="nucleotide sequence ID" value="NZ_JAFBCM010000001.1"/>
</dbReference>
<feature type="transmembrane region" description="Helical" evidence="7">
    <location>
        <begin position="371"/>
        <end position="397"/>
    </location>
</feature>
<evidence type="ECO:0000259" key="8">
    <source>
        <dbReference type="Pfam" id="PF02687"/>
    </source>
</evidence>
<evidence type="ECO:0000256" key="1">
    <source>
        <dbReference type="ARBA" id="ARBA00004651"/>
    </source>
</evidence>
<dbReference type="Proteomes" id="UP001595699">
    <property type="component" value="Unassembled WGS sequence"/>
</dbReference>
<comment type="similarity">
    <text evidence="6">Belongs to the ABC-4 integral membrane protein family.</text>
</comment>
<dbReference type="PANTHER" id="PTHR30572:SF4">
    <property type="entry name" value="ABC TRANSPORTER PERMEASE YTRF"/>
    <property type="match status" value="1"/>
</dbReference>
<evidence type="ECO:0000256" key="2">
    <source>
        <dbReference type="ARBA" id="ARBA00022475"/>
    </source>
</evidence>
<evidence type="ECO:0000313" key="10">
    <source>
        <dbReference type="Proteomes" id="UP001595699"/>
    </source>
</evidence>
<name>A0ABV7YIN3_9ACTN</name>
<feature type="transmembrane region" description="Helical" evidence="7">
    <location>
        <begin position="323"/>
        <end position="351"/>
    </location>
</feature>
<evidence type="ECO:0000313" key="9">
    <source>
        <dbReference type="EMBL" id="MFC3764912.1"/>
    </source>
</evidence>
<evidence type="ECO:0000256" key="4">
    <source>
        <dbReference type="ARBA" id="ARBA00022989"/>
    </source>
</evidence>
<dbReference type="PANTHER" id="PTHR30572">
    <property type="entry name" value="MEMBRANE COMPONENT OF TRANSPORTER-RELATED"/>
    <property type="match status" value="1"/>
</dbReference>
<feature type="transmembrane region" description="Helical" evidence="7">
    <location>
        <begin position="675"/>
        <end position="700"/>
    </location>
</feature>
<sequence>MNSVVFAQGWLRIDLRRRWRSLVVLALLLAFATATVLTAVAGARRGATAGDRLLAQTLPADLLVLPNQPGFNWDNVRALPSVEAVAEFPVNGFEVVGFPAEDNVAGFPPGGPEVFRTIEKPVVIDGELADLTRPDEVMVTPYFVKNYGLGVGDDLQLRLFKPETAEAAWGNYEVAPDGPTIQARIVGVIRSPWHTDHVGAPGMVIPSPALFAEYRPNLVGKSGKIVPVNALVRLKGGDAALPVFRQQLIALTKRSDIDIRVQNAEFSKARTTNQFESLCLLAFGLAALLAAGFLVGPALARYTGATVADLQSLRATGLTRRQGAVAASLGPAIAAVVGATIGVGGAVALSPLMPIGAAGYAEPAPGLDVDWWILAPGWALAIVIAVAGTVGTAYLAFASNEFAVAPPRSAIARAAARLGLPVAMVVGSRFALEPGRGRSAVPVRPAIVGAIAGVLGVLAALTFAAGVNDAASNPRRFGVTYEGVGVFGIGGNDGPSDQILASWAKDPDVVGLIDARIAVAESDKVSVTLFSYAPVKGHVETVLTDGRMPRTADEVVLAPDTAKAAGASVGSTIVLTGSKPTARTMTVTGIGFVPEAAHNGYADGGWVTGPGYYALFENGSKYHASLADFRGGVDLEAVQARIRKDAGAAVKGGEDFGFDAPTIPYQLMLIRDVQVLPIALGAFLAVLAMGAVGHALATGVRRRRHDVAVLRAVGMTPWQSRAVVITQASLLALIGVLVGVPIGFVLGRSLWRMVADLMPFAYAPPAVLLAVLLCLPIAVLLANLLAAWPGHRAARLQVGHTLRAE</sequence>
<comment type="subcellular location">
    <subcellularLocation>
        <location evidence="1">Cell membrane</location>
        <topology evidence="1">Multi-pass membrane protein</topology>
    </subcellularLocation>
</comment>
<accession>A0ABV7YIN3</accession>
<keyword evidence="4 7" id="KW-1133">Transmembrane helix</keyword>
<protein>
    <submittedName>
        <fullName evidence="9">ABC transporter permease</fullName>
    </submittedName>
</protein>
<keyword evidence="10" id="KW-1185">Reference proteome</keyword>
<keyword evidence="5 7" id="KW-0472">Membrane</keyword>
<evidence type="ECO:0000256" key="6">
    <source>
        <dbReference type="ARBA" id="ARBA00038076"/>
    </source>
</evidence>
<reference evidence="10" key="1">
    <citation type="journal article" date="2019" name="Int. J. Syst. Evol. Microbiol.">
        <title>The Global Catalogue of Microorganisms (GCM) 10K type strain sequencing project: providing services to taxonomists for standard genome sequencing and annotation.</title>
        <authorList>
            <consortium name="The Broad Institute Genomics Platform"/>
            <consortium name="The Broad Institute Genome Sequencing Center for Infectious Disease"/>
            <person name="Wu L."/>
            <person name="Ma J."/>
        </authorList>
    </citation>
    <scope>NUCLEOTIDE SEQUENCE [LARGE SCALE GENOMIC DNA]</scope>
    <source>
        <strain evidence="10">CGMCC 4.7241</strain>
    </source>
</reference>
<organism evidence="9 10">
    <name type="scientific">Tenggerimyces flavus</name>
    <dbReference type="NCBI Taxonomy" id="1708749"/>
    <lineage>
        <taxon>Bacteria</taxon>
        <taxon>Bacillati</taxon>
        <taxon>Actinomycetota</taxon>
        <taxon>Actinomycetes</taxon>
        <taxon>Propionibacteriales</taxon>
        <taxon>Nocardioidaceae</taxon>
        <taxon>Tenggerimyces</taxon>
    </lineage>
</organism>
<evidence type="ECO:0000256" key="3">
    <source>
        <dbReference type="ARBA" id="ARBA00022692"/>
    </source>
</evidence>
<feature type="transmembrane region" description="Helical" evidence="7">
    <location>
        <begin position="721"/>
        <end position="746"/>
    </location>
</feature>
<proteinExistence type="inferred from homology"/>
<dbReference type="Pfam" id="PF02687">
    <property type="entry name" value="FtsX"/>
    <property type="match status" value="1"/>
</dbReference>
<keyword evidence="2" id="KW-1003">Cell membrane</keyword>
<feature type="transmembrane region" description="Helical" evidence="7">
    <location>
        <begin position="446"/>
        <end position="467"/>
    </location>
</feature>
<comment type="caution">
    <text evidence="9">The sequence shown here is derived from an EMBL/GenBank/DDBJ whole genome shotgun (WGS) entry which is preliminary data.</text>
</comment>
<dbReference type="InterPro" id="IPR050250">
    <property type="entry name" value="Macrolide_Exporter_MacB"/>
</dbReference>
<evidence type="ECO:0000256" key="5">
    <source>
        <dbReference type="ARBA" id="ARBA00023136"/>
    </source>
</evidence>
<evidence type="ECO:0000256" key="7">
    <source>
        <dbReference type="SAM" id="Phobius"/>
    </source>
</evidence>
<feature type="transmembrane region" description="Helical" evidence="7">
    <location>
        <begin position="766"/>
        <end position="788"/>
    </location>
</feature>